<dbReference type="InterPro" id="IPR012337">
    <property type="entry name" value="RNaseH-like_sf"/>
</dbReference>
<dbReference type="PANTHER" id="PTHR37984">
    <property type="entry name" value="PROTEIN CBG26694"/>
    <property type="match status" value="1"/>
</dbReference>
<dbReference type="Gene3D" id="3.30.70.270">
    <property type="match status" value="2"/>
</dbReference>
<dbReference type="InterPro" id="IPR041373">
    <property type="entry name" value="RT_RNaseH"/>
</dbReference>
<dbReference type="EMBL" id="JBFDAA010000002">
    <property type="protein sequence ID" value="KAL1139249.1"/>
    <property type="molecule type" value="Genomic_DNA"/>
</dbReference>
<dbReference type="Pfam" id="PF17917">
    <property type="entry name" value="RT_RNaseH"/>
    <property type="match status" value="1"/>
</dbReference>
<dbReference type="GO" id="GO:0004519">
    <property type="term" value="F:endonuclease activity"/>
    <property type="evidence" value="ECO:0007669"/>
    <property type="project" value="UniProtKB-KW"/>
</dbReference>
<dbReference type="AlphaFoldDB" id="A0ABD0YVJ5"/>
<dbReference type="InterPro" id="IPR001584">
    <property type="entry name" value="Integrase_cat-core"/>
</dbReference>
<evidence type="ECO:0000256" key="1">
    <source>
        <dbReference type="ARBA" id="ARBA00022679"/>
    </source>
</evidence>
<evidence type="ECO:0000313" key="9">
    <source>
        <dbReference type="Proteomes" id="UP001558652"/>
    </source>
</evidence>
<keyword evidence="6" id="KW-0695">RNA-directed DNA polymerase</keyword>
<dbReference type="GO" id="GO:0042575">
    <property type="term" value="C:DNA polymerase complex"/>
    <property type="evidence" value="ECO:0007669"/>
    <property type="project" value="UniProtKB-ARBA"/>
</dbReference>
<keyword evidence="2" id="KW-0548">Nucleotidyltransferase</keyword>
<dbReference type="InterPro" id="IPR043128">
    <property type="entry name" value="Rev_trsase/Diguanyl_cyclase"/>
</dbReference>
<dbReference type="SUPFAM" id="SSF53098">
    <property type="entry name" value="Ribonuclease H-like"/>
    <property type="match status" value="1"/>
</dbReference>
<evidence type="ECO:0000256" key="4">
    <source>
        <dbReference type="ARBA" id="ARBA00022759"/>
    </source>
</evidence>
<evidence type="ECO:0000256" key="5">
    <source>
        <dbReference type="ARBA" id="ARBA00022801"/>
    </source>
</evidence>
<sequence>MLDRMNGLQYQKVGYHQIRMHEADCEKMAFQFERGKYEFTRLPFGRKNAPPTFRHLMDAFLEGLDKEAIHIYMDGIIEFSRSVRDHDEHLAQMLQTGSTPCLRSLQLLDASQVALGDVLFQVDDSGGRPVERAVLQAVRDYHVGWSRRSLPSVRTHPGTVSPDPGRNSLILAQTPTNVWARAVLAYNSSLNSDTGMTPLESMGATILPLYRQSVNVRSWWKGSIGRKRIVSTTQMIRAPAGDLVCVRNWYKRRKIDPRFVGPFMVVRKMSRYRLQMRNPEMGRLRIVHANETRPPAAQRQREVVDVKGVRSVIDLINFYRRFLPCLADRKERWNRLTKKGVKFEITDDMLKSLDWAKEHLCREPVLWFPDFTKQFVVKTDASQETHIRRVEIQRHKRELLGVVWAVEYFRPYLWGRQFLIKIDHKPLVWVGGLKETSARVARWKKRLAAYSFTNSHNKGKDNVVADCLSRMVNALDAPTPSPGDTVRSTFRKIGQNQVWELEIGSQAKNRDVCRITDEFVEPGQTYYVYGDTPDGQKLITVLYATGMVAKGSALSRVTKRLTIIEGEEDSTLTVKVDYHVGRGVRETVSNLRRRYYWPKETSQMVTPTPKKPLDVVEADLVLLDGAIRLTLIDRITRFAYNYPLQAMTTKRVRESLLLFLATLGTPRTLVLDGEREFDNFLARSLLEEFRIKQEDSPVSIEYVCGELVNQDDRKKRDRVDRLNTIATDRLSERSSSSFSELQLEVK</sequence>
<evidence type="ECO:0000259" key="7">
    <source>
        <dbReference type="PROSITE" id="PS50994"/>
    </source>
</evidence>
<evidence type="ECO:0000313" key="8">
    <source>
        <dbReference type="EMBL" id="KAL1139249.1"/>
    </source>
</evidence>
<dbReference type="InterPro" id="IPR036397">
    <property type="entry name" value="RNaseH_sf"/>
</dbReference>
<keyword evidence="9" id="KW-1185">Reference proteome</keyword>
<protein>
    <recommendedName>
        <fullName evidence="7">Integrase catalytic domain-containing protein</fullName>
    </recommendedName>
</protein>
<dbReference type="GO" id="GO:0003964">
    <property type="term" value="F:RNA-directed DNA polymerase activity"/>
    <property type="evidence" value="ECO:0007669"/>
    <property type="project" value="UniProtKB-KW"/>
</dbReference>
<keyword evidence="5" id="KW-0378">Hydrolase</keyword>
<dbReference type="Pfam" id="PF00078">
    <property type="entry name" value="RVT_1"/>
    <property type="match status" value="1"/>
</dbReference>
<feature type="domain" description="Integrase catalytic" evidence="7">
    <location>
        <begin position="608"/>
        <end position="746"/>
    </location>
</feature>
<accession>A0ABD0YVJ5</accession>
<dbReference type="InterPro" id="IPR043502">
    <property type="entry name" value="DNA/RNA_pol_sf"/>
</dbReference>
<organism evidence="8 9">
    <name type="scientific">Ranatra chinensis</name>
    <dbReference type="NCBI Taxonomy" id="642074"/>
    <lineage>
        <taxon>Eukaryota</taxon>
        <taxon>Metazoa</taxon>
        <taxon>Ecdysozoa</taxon>
        <taxon>Arthropoda</taxon>
        <taxon>Hexapoda</taxon>
        <taxon>Insecta</taxon>
        <taxon>Pterygota</taxon>
        <taxon>Neoptera</taxon>
        <taxon>Paraneoptera</taxon>
        <taxon>Hemiptera</taxon>
        <taxon>Heteroptera</taxon>
        <taxon>Panheteroptera</taxon>
        <taxon>Nepomorpha</taxon>
        <taxon>Nepidae</taxon>
        <taxon>Ranatrinae</taxon>
        <taxon>Ranatra</taxon>
    </lineage>
</organism>
<keyword evidence="3" id="KW-0540">Nuclease</keyword>
<keyword evidence="4" id="KW-0255">Endonuclease</keyword>
<keyword evidence="1" id="KW-0808">Transferase</keyword>
<evidence type="ECO:0000256" key="6">
    <source>
        <dbReference type="ARBA" id="ARBA00022918"/>
    </source>
</evidence>
<dbReference type="CDD" id="cd01647">
    <property type="entry name" value="RT_LTR"/>
    <property type="match status" value="1"/>
</dbReference>
<dbReference type="InterPro" id="IPR050951">
    <property type="entry name" value="Retrovirus_Pol_polyprotein"/>
</dbReference>
<dbReference type="SUPFAM" id="SSF56672">
    <property type="entry name" value="DNA/RNA polymerases"/>
    <property type="match status" value="2"/>
</dbReference>
<dbReference type="GO" id="GO:0016787">
    <property type="term" value="F:hydrolase activity"/>
    <property type="evidence" value="ECO:0007669"/>
    <property type="project" value="UniProtKB-KW"/>
</dbReference>
<evidence type="ECO:0000256" key="3">
    <source>
        <dbReference type="ARBA" id="ARBA00022722"/>
    </source>
</evidence>
<dbReference type="CDD" id="cd09274">
    <property type="entry name" value="RNase_HI_RT_Ty3"/>
    <property type="match status" value="1"/>
</dbReference>
<dbReference type="PROSITE" id="PS50994">
    <property type="entry name" value="INTEGRASE"/>
    <property type="match status" value="1"/>
</dbReference>
<reference evidence="8 9" key="1">
    <citation type="submission" date="2024-07" db="EMBL/GenBank/DDBJ databases">
        <title>Chromosome-level genome assembly of the water stick insect Ranatra chinensis (Heteroptera: Nepidae).</title>
        <authorList>
            <person name="Liu X."/>
        </authorList>
    </citation>
    <scope>NUCLEOTIDE SEQUENCE [LARGE SCALE GENOMIC DNA]</scope>
    <source>
        <strain evidence="8">Cailab_2021Rc</strain>
        <tissue evidence="8">Muscle</tissue>
    </source>
</reference>
<comment type="caution">
    <text evidence="8">The sequence shown here is derived from an EMBL/GenBank/DDBJ whole genome shotgun (WGS) entry which is preliminary data.</text>
</comment>
<dbReference type="Proteomes" id="UP001558652">
    <property type="component" value="Unassembled WGS sequence"/>
</dbReference>
<gene>
    <name evidence="8" type="ORF">AAG570_006235</name>
</gene>
<dbReference type="Gene3D" id="3.10.10.10">
    <property type="entry name" value="HIV Type 1 Reverse Transcriptase, subunit A, domain 1"/>
    <property type="match status" value="1"/>
</dbReference>
<dbReference type="Gene3D" id="3.30.420.10">
    <property type="entry name" value="Ribonuclease H-like superfamily/Ribonuclease H"/>
    <property type="match status" value="1"/>
</dbReference>
<dbReference type="InterPro" id="IPR000477">
    <property type="entry name" value="RT_dom"/>
</dbReference>
<evidence type="ECO:0000256" key="2">
    <source>
        <dbReference type="ARBA" id="ARBA00022695"/>
    </source>
</evidence>
<proteinExistence type="predicted"/>
<name>A0ABD0YVJ5_9HEMI</name>
<dbReference type="PANTHER" id="PTHR37984:SF5">
    <property type="entry name" value="PROTEIN NYNRIN-LIKE"/>
    <property type="match status" value="1"/>
</dbReference>